<comment type="caution">
    <text evidence="3">The sequence shown here is derived from an EMBL/GenBank/DDBJ whole genome shotgun (WGS) entry which is preliminary data.</text>
</comment>
<evidence type="ECO:0000313" key="3">
    <source>
        <dbReference type="EMBL" id="CAD5207287.1"/>
    </source>
</evidence>
<protein>
    <submittedName>
        <fullName evidence="3">Uncharacterized protein</fullName>
    </submittedName>
</protein>
<evidence type="ECO:0000313" key="4">
    <source>
        <dbReference type="Proteomes" id="UP000614601"/>
    </source>
</evidence>
<dbReference type="Proteomes" id="UP000783686">
    <property type="component" value="Unassembled WGS sequence"/>
</dbReference>
<organism evidence="3 4">
    <name type="scientific">Bursaphelenchus okinawaensis</name>
    <dbReference type="NCBI Taxonomy" id="465554"/>
    <lineage>
        <taxon>Eukaryota</taxon>
        <taxon>Metazoa</taxon>
        <taxon>Ecdysozoa</taxon>
        <taxon>Nematoda</taxon>
        <taxon>Chromadorea</taxon>
        <taxon>Rhabditida</taxon>
        <taxon>Tylenchina</taxon>
        <taxon>Tylenchomorpha</taxon>
        <taxon>Aphelenchoidea</taxon>
        <taxon>Aphelenchoididae</taxon>
        <taxon>Bursaphelenchus</taxon>
    </lineage>
</organism>
<gene>
    <name evidence="3" type="ORF">BOKJ2_LOCUS1971</name>
</gene>
<dbReference type="PANTHER" id="PTHR12924:SF0">
    <property type="entry name" value="TRANSLOCON-ASSOCIATED PROTEIN SUBUNIT ALPHA"/>
    <property type="match status" value="1"/>
</dbReference>
<dbReference type="AlphaFoldDB" id="A0A811JV00"/>
<accession>A0A811JV00</accession>
<keyword evidence="2" id="KW-0812">Transmembrane</keyword>
<proteinExistence type="predicted"/>
<feature type="region of interest" description="Disordered" evidence="1">
    <location>
        <begin position="110"/>
        <end position="139"/>
    </location>
</feature>
<evidence type="ECO:0000256" key="1">
    <source>
        <dbReference type="SAM" id="MobiDB-lite"/>
    </source>
</evidence>
<reference evidence="3" key="1">
    <citation type="submission" date="2020-09" db="EMBL/GenBank/DDBJ databases">
        <authorList>
            <person name="Kikuchi T."/>
        </authorList>
    </citation>
    <scope>NUCLEOTIDE SEQUENCE</scope>
    <source>
        <strain evidence="3">SH1</strain>
    </source>
</reference>
<feature type="transmembrane region" description="Helical" evidence="2">
    <location>
        <begin position="75"/>
        <end position="100"/>
    </location>
</feature>
<dbReference type="EMBL" id="CAJFDH010000001">
    <property type="protein sequence ID" value="CAD5207287.1"/>
    <property type="molecule type" value="Genomic_DNA"/>
</dbReference>
<sequence>MMTAKHQNLTVPPNVMAMLTYTFDPDKTLIDQQVRLIVNITYTDSNQRPFVHTVFDKTISIQEDKYIVKWDTKNLVLFMVTYSVTYQVFSSLMAMCCPWLKSKLRKHNPPGEEPILPQHNSPARNPIRQENVPLDKNFN</sequence>
<dbReference type="PANTHER" id="PTHR12924">
    <property type="entry name" value="TRANSLOCON-ASSOCIATED PROTEIN, ALPHA SUBUNIT"/>
    <property type="match status" value="1"/>
</dbReference>
<keyword evidence="4" id="KW-1185">Reference proteome</keyword>
<keyword evidence="2" id="KW-0472">Membrane</keyword>
<dbReference type="Proteomes" id="UP000614601">
    <property type="component" value="Unassembled WGS sequence"/>
</dbReference>
<dbReference type="EMBL" id="CAJFCW020000001">
    <property type="protein sequence ID" value="CAG9085083.1"/>
    <property type="molecule type" value="Genomic_DNA"/>
</dbReference>
<name>A0A811JV00_9BILA</name>
<evidence type="ECO:0000256" key="2">
    <source>
        <dbReference type="SAM" id="Phobius"/>
    </source>
</evidence>
<keyword evidence="2" id="KW-1133">Transmembrane helix</keyword>
<dbReference type="GO" id="GO:0005783">
    <property type="term" value="C:endoplasmic reticulum"/>
    <property type="evidence" value="ECO:0007669"/>
    <property type="project" value="TreeGrafter"/>
</dbReference>